<dbReference type="InterPro" id="IPR019734">
    <property type="entry name" value="TPR_rpt"/>
</dbReference>
<evidence type="ECO:0000256" key="9">
    <source>
        <dbReference type="RuleBase" id="RU361228"/>
    </source>
</evidence>
<dbReference type="Pfam" id="PF13181">
    <property type="entry name" value="TPR_8"/>
    <property type="match status" value="1"/>
</dbReference>
<dbReference type="InterPro" id="IPR036181">
    <property type="entry name" value="MIT_dom_sf"/>
</dbReference>
<name>A0A816G7B5_9BILA</name>
<dbReference type="PROSITE" id="PS51996">
    <property type="entry name" value="TR_MART"/>
    <property type="match status" value="1"/>
</dbReference>
<dbReference type="PROSITE" id="PS50005">
    <property type="entry name" value="TPR"/>
    <property type="match status" value="4"/>
</dbReference>
<feature type="repeat" description="TPR" evidence="8">
    <location>
        <begin position="342"/>
        <end position="375"/>
    </location>
</feature>
<comment type="catalytic activity">
    <reaction evidence="7 9">
        <text>L-arginyl-[protein] + NAD(+) = N(omega)-(ADP-D-ribosyl)-L-arginyl-[protein] + nicotinamide + H(+)</text>
        <dbReference type="Rhea" id="RHEA:19149"/>
        <dbReference type="Rhea" id="RHEA-COMP:10532"/>
        <dbReference type="Rhea" id="RHEA-COMP:15087"/>
        <dbReference type="ChEBI" id="CHEBI:15378"/>
        <dbReference type="ChEBI" id="CHEBI:17154"/>
        <dbReference type="ChEBI" id="CHEBI:29965"/>
        <dbReference type="ChEBI" id="CHEBI:57540"/>
        <dbReference type="ChEBI" id="CHEBI:142554"/>
        <dbReference type="EC" id="2.4.2.31"/>
    </reaction>
</comment>
<keyword evidence="12" id="KW-1185">Reference proteome</keyword>
<dbReference type="SUPFAM" id="SSF116846">
    <property type="entry name" value="MIT domain"/>
    <property type="match status" value="1"/>
</dbReference>
<evidence type="ECO:0000256" key="8">
    <source>
        <dbReference type="PROSITE-ProRule" id="PRU00339"/>
    </source>
</evidence>
<dbReference type="SMART" id="SM00028">
    <property type="entry name" value="TPR"/>
    <property type="match status" value="12"/>
</dbReference>
<dbReference type="Pfam" id="PF13176">
    <property type="entry name" value="TPR_7"/>
    <property type="match status" value="1"/>
</dbReference>
<accession>A0A816G7B5</accession>
<dbReference type="SUPFAM" id="SSF56399">
    <property type="entry name" value="ADP-ribosylation"/>
    <property type="match status" value="1"/>
</dbReference>
<dbReference type="Pfam" id="PF01129">
    <property type="entry name" value="ART"/>
    <property type="match status" value="1"/>
</dbReference>
<dbReference type="InterPro" id="IPR011990">
    <property type="entry name" value="TPR-like_helical_dom_sf"/>
</dbReference>
<sequence>EPEVTLYRGTRILIDECEQLKQNVGNLISMNGFLSSSLSKDVALMFAGKSNETHQSVLFEIECDLKEVQTIVLAHIVKYSVNKSEEEVLIDIGAVFKIISVEPEGDFILIKLKATDEGNKISKSYLEIIQAELKEKNVRIIWGDLLSGMGHYDKALEYFQKIQTLDSDIEDWQLQIHIGHVLQAQRLYNQAADHYRCAHDLWEKKNSTENISILLHISKISLEIGHYDEVLRALSRALKTYEDIPELDHNKIYYHDIANILSCFGRCYFNKGKYVQAISYFHSAYDTRETYYSSDHFESAYDLAHLGRIYKTKGDRKRALHYFSHATAIYDMTLPSDHPVRINHLSNIAQILEEQNKKEDALKYFRRALLLNQNVSLKIPVEIAVNLDLLANISHLEDDTEEALELYQQALEIKRTFLMENHLDIANALTIIGNILREKERYDEAFTNYTHAADIYEKISPDGHPHSAIVLHGIGFIYYTNNDYERALSCYKKAQIIYENNFFPGDSNFLRLLLCISEVYQSKGELSLAIKILKDCLITIQKYHSNDDLLLKRSYMMLADTYMLQDNIKDALYTYEKAFSIDVDDEIEHYVYHVGYLLLMSSYTMESSGQILQARNMQKNASIIFQKYDHLNLFNLVEALLDLPNDNTNYDKNNSSFDDLYGKAFIRASDIVEILYKDAGQSELSLFESKYIVDRIAYYYNAMYLYQRMFKYNEQRAAAIVLLACNYEKKQKYELAIYYYEQARNLYRQLMKEKNTTTDIDELETTIDQITDHLSHLKM</sequence>
<evidence type="ECO:0000256" key="4">
    <source>
        <dbReference type="ARBA" id="ARBA00022695"/>
    </source>
</evidence>
<dbReference type="OrthoDB" id="19588at2759"/>
<keyword evidence="4" id="KW-0548">Nucleotidyltransferase</keyword>
<evidence type="ECO:0000256" key="2">
    <source>
        <dbReference type="ARBA" id="ARBA00022676"/>
    </source>
</evidence>
<evidence type="ECO:0000313" key="11">
    <source>
        <dbReference type="EMBL" id="CAF1671360.1"/>
    </source>
</evidence>
<keyword evidence="5" id="KW-0677">Repeat</keyword>
<evidence type="ECO:0000256" key="6">
    <source>
        <dbReference type="ARBA" id="ARBA00022803"/>
    </source>
</evidence>
<dbReference type="GO" id="GO:0106274">
    <property type="term" value="F:NAD+-protein-arginine ADP-ribosyltransferase activity"/>
    <property type="evidence" value="ECO:0007669"/>
    <property type="project" value="UniProtKB-EC"/>
</dbReference>
<dbReference type="Gene3D" id="3.90.176.10">
    <property type="entry name" value="Toxin ADP-ribosyltransferase, Chain A, domain 1"/>
    <property type="match status" value="1"/>
</dbReference>
<organism evidence="11 12">
    <name type="scientific">Adineta steineri</name>
    <dbReference type="NCBI Taxonomy" id="433720"/>
    <lineage>
        <taxon>Eukaryota</taxon>
        <taxon>Metazoa</taxon>
        <taxon>Spiralia</taxon>
        <taxon>Gnathifera</taxon>
        <taxon>Rotifera</taxon>
        <taxon>Eurotatoria</taxon>
        <taxon>Bdelloidea</taxon>
        <taxon>Adinetida</taxon>
        <taxon>Adinetidae</taxon>
        <taxon>Adineta</taxon>
    </lineage>
</organism>
<evidence type="ECO:0000256" key="3">
    <source>
        <dbReference type="ARBA" id="ARBA00022679"/>
    </source>
</evidence>
<dbReference type="PANTHER" id="PTHR45641">
    <property type="entry name" value="TETRATRICOPEPTIDE REPEAT PROTEIN (AFU_ORTHOLOGUE AFUA_6G03870)"/>
    <property type="match status" value="1"/>
</dbReference>
<reference evidence="11" key="1">
    <citation type="submission" date="2021-02" db="EMBL/GenBank/DDBJ databases">
        <authorList>
            <person name="Nowell W R."/>
        </authorList>
    </citation>
    <scope>NUCLEOTIDE SEQUENCE</scope>
</reference>
<feature type="repeat" description="TPR" evidence="8">
    <location>
        <begin position="552"/>
        <end position="585"/>
    </location>
</feature>
<comment type="similarity">
    <text evidence="1 9">Belongs to the Arg-specific ADP-ribosyltransferase family.</text>
</comment>
<evidence type="ECO:0000313" key="12">
    <source>
        <dbReference type="Proteomes" id="UP000663832"/>
    </source>
</evidence>
<dbReference type="Gene3D" id="1.25.40.10">
    <property type="entry name" value="Tetratricopeptide repeat domain"/>
    <property type="match status" value="3"/>
</dbReference>
<feature type="repeat" description="TPR" evidence="8">
    <location>
        <begin position="468"/>
        <end position="501"/>
    </location>
</feature>
<keyword evidence="3 9" id="KW-0808">Transferase</keyword>
<dbReference type="EMBL" id="CAJNOI010006212">
    <property type="protein sequence ID" value="CAF1576018.1"/>
    <property type="molecule type" value="Genomic_DNA"/>
</dbReference>
<evidence type="ECO:0000313" key="10">
    <source>
        <dbReference type="EMBL" id="CAF1576018.1"/>
    </source>
</evidence>
<dbReference type="Proteomes" id="UP000663877">
    <property type="component" value="Unassembled WGS sequence"/>
</dbReference>
<dbReference type="Pfam" id="PF13424">
    <property type="entry name" value="TPR_12"/>
    <property type="match status" value="3"/>
</dbReference>
<gene>
    <name evidence="10" type="ORF">BJG266_LOCUS48211</name>
    <name evidence="11" type="ORF">QVE165_LOCUS65270</name>
</gene>
<keyword evidence="6 8" id="KW-0802">TPR repeat</keyword>
<dbReference type="AlphaFoldDB" id="A0A816G7B5"/>
<feature type="repeat" description="TPR" evidence="8">
    <location>
        <begin position="258"/>
        <end position="291"/>
    </location>
</feature>
<feature type="non-terminal residue" evidence="11">
    <location>
        <position position="1"/>
    </location>
</feature>
<dbReference type="GO" id="GO:0016779">
    <property type="term" value="F:nucleotidyltransferase activity"/>
    <property type="evidence" value="ECO:0007669"/>
    <property type="project" value="UniProtKB-KW"/>
</dbReference>
<keyword evidence="9" id="KW-0520">NAD</keyword>
<dbReference type="EMBL" id="CAJNOM010006629">
    <property type="protein sequence ID" value="CAF1671360.1"/>
    <property type="molecule type" value="Genomic_DNA"/>
</dbReference>
<proteinExistence type="inferred from homology"/>
<dbReference type="Pfam" id="PF13374">
    <property type="entry name" value="TPR_10"/>
    <property type="match status" value="1"/>
</dbReference>
<dbReference type="Proteomes" id="UP000663832">
    <property type="component" value="Unassembled WGS sequence"/>
</dbReference>
<evidence type="ECO:0000256" key="1">
    <source>
        <dbReference type="ARBA" id="ARBA00009558"/>
    </source>
</evidence>
<comment type="caution">
    <text evidence="11">The sequence shown here is derived from an EMBL/GenBank/DDBJ whole genome shotgun (WGS) entry which is preliminary data.</text>
</comment>
<evidence type="ECO:0000256" key="5">
    <source>
        <dbReference type="ARBA" id="ARBA00022737"/>
    </source>
</evidence>
<dbReference type="SUPFAM" id="SSF48452">
    <property type="entry name" value="TPR-like"/>
    <property type="match status" value="2"/>
</dbReference>
<keyword evidence="9" id="KW-0521">NADP</keyword>
<dbReference type="InterPro" id="IPR000768">
    <property type="entry name" value="ART"/>
</dbReference>
<evidence type="ECO:0000256" key="7">
    <source>
        <dbReference type="ARBA" id="ARBA00047597"/>
    </source>
</evidence>
<dbReference type="EC" id="2.4.2.31" evidence="9"/>
<protein>
    <recommendedName>
        <fullName evidence="9">NAD(P)(+)--arginine ADP-ribosyltransferase</fullName>
        <ecNumber evidence="9">2.4.2.31</ecNumber>
    </recommendedName>
    <alternativeName>
        <fullName evidence="9">Mono(ADP-ribosyl)transferase</fullName>
    </alternativeName>
</protein>
<keyword evidence="2 9" id="KW-0328">Glycosyltransferase</keyword>